<reference evidence="2 3" key="1">
    <citation type="journal article" date="2024" name="J Genomics">
        <title>Draft genome sequencing and assembly of Favolaschia claudopus CIRM-BRFM 2984 isolated from oak limbs.</title>
        <authorList>
            <person name="Navarro D."/>
            <person name="Drula E."/>
            <person name="Chaduli D."/>
            <person name="Cazenave R."/>
            <person name="Ahrendt S."/>
            <person name="Wang J."/>
            <person name="Lipzen A."/>
            <person name="Daum C."/>
            <person name="Barry K."/>
            <person name="Grigoriev I.V."/>
            <person name="Favel A."/>
            <person name="Rosso M.N."/>
            <person name="Martin F."/>
        </authorList>
    </citation>
    <scope>NUCLEOTIDE SEQUENCE [LARGE SCALE GENOMIC DNA]</scope>
    <source>
        <strain evidence="2 3">CIRM-BRFM 2984</strain>
    </source>
</reference>
<feature type="region of interest" description="Disordered" evidence="1">
    <location>
        <begin position="169"/>
        <end position="188"/>
    </location>
</feature>
<dbReference type="EMBL" id="JAWWNJ010000245">
    <property type="protein sequence ID" value="KAK6967037.1"/>
    <property type="molecule type" value="Genomic_DNA"/>
</dbReference>
<accession>A0AAV9Z151</accession>
<dbReference type="Proteomes" id="UP001362999">
    <property type="component" value="Unassembled WGS sequence"/>
</dbReference>
<evidence type="ECO:0000313" key="2">
    <source>
        <dbReference type="EMBL" id="KAK6967037.1"/>
    </source>
</evidence>
<protein>
    <submittedName>
        <fullName evidence="2">Uncharacterized protein</fullName>
    </submittedName>
</protein>
<evidence type="ECO:0000313" key="3">
    <source>
        <dbReference type="Proteomes" id="UP001362999"/>
    </source>
</evidence>
<name>A0AAV9Z151_9AGAR</name>
<dbReference type="AlphaFoldDB" id="A0AAV9Z151"/>
<sequence length="268" mass="30824">MSPEICEVGTFVSAESWHWTKEMMVVEERERSGSDRPLSAAVTKRHTVFPGSDSCGQSAFARVTRDWLHQDQALPVELASRLRRRDGVLPEVKGLTLDTDFHSTELSQAGPVNFAIHGLTSSLPESPVPQRRSRLSPASLPVVRYKIVPLFPFSDRHSKMRWRDVRGGVDDGGEWGKPSPDKREQAEPLRVSRKNIHSDIALKGYAMDYRLQRKPIHCKHWQVPRTEYTRWRLVGEDAVNFGEFKNNLRQYYAKEDNTTWVHHETHET</sequence>
<gene>
    <name evidence="2" type="ORF">R3P38DRAFT_2815433</name>
</gene>
<proteinExistence type="predicted"/>
<evidence type="ECO:0000256" key="1">
    <source>
        <dbReference type="SAM" id="MobiDB-lite"/>
    </source>
</evidence>
<organism evidence="2 3">
    <name type="scientific">Favolaschia claudopus</name>
    <dbReference type="NCBI Taxonomy" id="2862362"/>
    <lineage>
        <taxon>Eukaryota</taxon>
        <taxon>Fungi</taxon>
        <taxon>Dikarya</taxon>
        <taxon>Basidiomycota</taxon>
        <taxon>Agaricomycotina</taxon>
        <taxon>Agaricomycetes</taxon>
        <taxon>Agaricomycetidae</taxon>
        <taxon>Agaricales</taxon>
        <taxon>Marasmiineae</taxon>
        <taxon>Mycenaceae</taxon>
        <taxon>Favolaschia</taxon>
    </lineage>
</organism>
<keyword evidence="3" id="KW-1185">Reference proteome</keyword>
<comment type="caution">
    <text evidence="2">The sequence shown here is derived from an EMBL/GenBank/DDBJ whole genome shotgun (WGS) entry which is preliminary data.</text>
</comment>